<name>X0VXA7_9ZZZZ</name>
<evidence type="ECO:0000256" key="2">
    <source>
        <dbReference type="ARBA" id="ARBA00022692"/>
    </source>
</evidence>
<evidence type="ECO:0000256" key="3">
    <source>
        <dbReference type="ARBA" id="ARBA00022989"/>
    </source>
</evidence>
<feature type="transmembrane region" description="Helical" evidence="5">
    <location>
        <begin position="127"/>
        <end position="146"/>
    </location>
</feature>
<comment type="caution">
    <text evidence="6">The sequence shown here is derived from an EMBL/GenBank/DDBJ whole genome shotgun (WGS) entry which is preliminary data.</text>
</comment>
<protein>
    <recommendedName>
        <fullName evidence="7">Cobalt transport protein</fullName>
    </recommendedName>
</protein>
<sequence length="156" mass="17888">MSLRLLTIISAFTILTFTVHPDDIMLAMIKLKLPYKSVMVTSLSTRFIPTLIDDVERISDVQRSRGLELDRGNLVQKIRSRTALIIPLLSNSLDRTVQIAEAMESRAFGSGDKRSFYKEIKLGRLDVPVLILVFLILTQGILMWWWGHGDYQYYPT</sequence>
<reference evidence="6" key="1">
    <citation type="journal article" date="2014" name="Front. Microbiol.">
        <title>High frequency of phylogenetically diverse reductive dehalogenase-homologous genes in deep subseafloor sedimentary metagenomes.</title>
        <authorList>
            <person name="Kawai M."/>
            <person name="Futagami T."/>
            <person name="Toyoda A."/>
            <person name="Takaki Y."/>
            <person name="Nishi S."/>
            <person name="Hori S."/>
            <person name="Arai W."/>
            <person name="Tsubouchi T."/>
            <person name="Morono Y."/>
            <person name="Uchiyama I."/>
            <person name="Ito T."/>
            <person name="Fujiyama A."/>
            <person name="Inagaki F."/>
            <person name="Takami H."/>
        </authorList>
    </citation>
    <scope>NUCLEOTIDE SEQUENCE</scope>
    <source>
        <strain evidence="6">Expedition CK06-06</strain>
    </source>
</reference>
<evidence type="ECO:0000313" key="6">
    <source>
        <dbReference type="EMBL" id="GAG17053.1"/>
    </source>
</evidence>
<organism evidence="6">
    <name type="scientific">marine sediment metagenome</name>
    <dbReference type="NCBI Taxonomy" id="412755"/>
    <lineage>
        <taxon>unclassified sequences</taxon>
        <taxon>metagenomes</taxon>
        <taxon>ecological metagenomes</taxon>
    </lineage>
</organism>
<gene>
    <name evidence="6" type="ORF">S01H1_59988</name>
</gene>
<feature type="non-terminal residue" evidence="6">
    <location>
        <position position="156"/>
    </location>
</feature>
<dbReference type="EMBL" id="BARS01039273">
    <property type="protein sequence ID" value="GAG17053.1"/>
    <property type="molecule type" value="Genomic_DNA"/>
</dbReference>
<dbReference type="InterPro" id="IPR003339">
    <property type="entry name" value="ABC/ECF_trnsptr_transmembrane"/>
</dbReference>
<evidence type="ECO:0008006" key="7">
    <source>
        <dbReference type="Google" id="ProtNLM"/>
    </source>
</evidence>
<evidence type="ECO:0000256" key="4">
    <source>
        <dbReference type="ARBA" id="ARBA00023136"/>
    </source>
</evidence>
<dbReference type="PANTHER" id="PTHR33514:SF13">
    <property type="entry name" value="PROTEIN ABCI12, CHLOROPLASTIC"/>
    <property type="match status" value="1"/>
</dbReference>
<proteinExistence type="predicted"/>
<evidence type="ECO:0000256" key="5">
    <source>
        <dbReference type="SAM" id="Phobius"/>
    </source>
</evidence>
<dbReference type="Pfam" id="PF02361">
    <property type="entry name" value="CbiQ"/>
    <property type="match status" value="1"/>
</dbReference>
<comment type="subcellular location">
    <subcellularLocation>
        <location evidence="1">Membrane</location>
        <topology evidence="1">Multi-pass membrane protein</topology>
    </subcellularLocation>
</comment>
<keyword evidence="4 5" id="KW-0472">Membrane</keyword>
<dbReference type="PANTHER" id="PTHR33514">
    <property type="entry name" value="PROTEIN ABCI12, CHLOROPLASTIC"/>
    <property type="match status" value="1"/>
</dbReference>
<keyword evidence="3 5" id="KW-1133">Transmembrane helix</keyword>
<evidence type="ECO:0000256" key="1">
    <source>
        <dbReference type="ARBA" id="ARBA00004141"/>
    </source>
</evidence>
<dbReference type="CDD" id="cd16914">
    <property type="entry name" value="EcfT"/>
    <property type="match status" value="1"/>
</dbReference>
<dbReference type="GO" id="GO:0005886">
    <property type="term" value="C:plasma membrane"/>
    <property type="evidence" value="ECO:0007669"/>
    <property type="project" value="TreeGrafter"/>
</dbReference>
<dbReference type="AlphaFoldDB" id="X0VXA7"/>
<keyword evidence="2 5" id="KW-0812">Transmembrane</keyword>
<accession>X0VXA7</accession>